<protein>
    <recommendedName>
        <fullName evidence="3">YbjN domain-containing protein</fullName>
    </recommendedName>
</protein>
<dbReference type="AlphaFoldDB" id="A0A7X4YMY6"/>
<evidence type="ECO:0008006" key="3">
    <source>
        <dbReference type="Google" id="ProtNLM"/>
    </source>
</evidence>
<sequence>MAIQRSSVKTQLPLLFRTLDGASLSAVIVHIELHYDDSGSAAGSCEMLLEVDGETCAAIVAQEWFHCFGSVRLNQATFEPGRPAELLVALRPAIVRGLISQGMDAEDVLDALLPSGESAKSSLSVQLKQTESWLALELKQLVQQPEEGDENGRLTISLRTNWREKTAHDPVRATPLYAQMQRYLEAKALIVEPVNDELMRLRFYTDEAEWGSVIQVEEAARTIVLYSVFPTAIPSALREETALAFIGENYGSTSGSYEMDIEDGELRYRTTIALGAGQDLDVGLAAAALSDHLEVMKRFVPVVSEVIEQSGH</sequence>
<organism evidence="1 2">
    <name type="scientific">Paenibacillus sacheonensis</name>
    <dbReference type="NCBI Taxonomy" id="742054"/>
    <lineage>
        <taxon>Bacteria</taxon>
        <taxon>Bacillati</taxon>
        <taxon>Bacillota</taxon>
        <taxon>Bacilli</taxon>
        <taxon>Bacillales</taxon>
        <taxon>Paenibacillaceae</taxon>
        <taxon>Paenibacillus</taxon>
    </lineage>
</organism>
<evidence type="ECO:0000313" key="2">
    <source>
        <dbReference type="Proteomes" id="UP000558113"/>
    </source>
</evidence>
<comment type="caution">
    <text evidence="1">The sequence shown here is derived from an EMBL/GenBank/DDBJ whole genome shotgun (WGS) entry which is preliminary data.</text>
</comment>
<name>A0A7X4YMY6_9BACL</name>
<dbReference type="RefSeq" id="WP_161695433.1">
    <property type="nucleotide sequence ID" value="NZ_JAAAMU010000003.1"/>
</dbReference>
<gene>
    <name evidence="1" type="ORF">GT003_05895</name>
</gene>
<proteinExistence type="predicted"/>
<keyword evidence="2" id="KW-1185">Reference proteome</keyword>
<dbReference type="OrthoDB" id="5192220at2"/>
<reference evidence="1 2" key="1">
    <citation type="submission" date="2020-01" db="EMBL/GenBank/DDBJ databases">
        <title>Paenibacillus soybeanensis sp. nov. isolated from the nodules of soybean (Glycine max(L.) Merr).</title>
        <authorList>
            <person name="Wang H."/>
        </authorList>
    </citation>
    <scope>NUCLEOTIDE SEQUENCE [LARGE SCALE GENOMIC DNA]</scope>
    <source>
        <strain evidence="1 2">DSM 23054</strain>
    </source>
</reference>
<dbReference type="Proteomes" id="UP000558113">
    <property type="component" value="Unassembled WGS sequence"/>
</dbReference>
<evidence type="ECO:0000313" key="1">
    <source>
        <dbReference type="EMBL" id="NBC68511.1"/>
    </source>
</evidence>
<dbReference type="EMBL" id="JAAAMU010000003">
    <property type="protein sequence ID" value="NBC68511.1"/>
    <property type="molecule type" value="Genomic_DNA"/>
</dbReference>
<accession>A0A7X4YMY6</accession>